<name>A0A218Y238_PUNGR</name>
<dbReference type="AlphaFoldDB" id="A0A218Y238"/>
<proteinExistence type="predicted"/>
<dbReference type="EMBL" id="MTKT01000527">
    <property type="protein sequence ID" value="OWM90909.1"/>
    <property type="molecule type" value="Genomic_DNA"/>
</dbReference>
<evidence type="ECO:0000313" key="1">
    <source>
        <dbReference type="EMBL" id="OWM90909.1"/>
    </source>
</evidence>
<accession>A0A218Y238</accession>
<comment type="caution">
    <text evidence="1">The sequence shown here is derived from an EMBL/GenBank/DDBJ whole genome shotgun (WGS) entry which is preliminary data.</text>
</comment>
<gene>
    <name evidence="1" type="ORF">CDL15_Pgr027396</name>
</gene>
<dbReference type="Proteomes" id="UP000197138">
    <property type="component" value="Unassembled WGS sequence"/>
</dbReference>
<reference evidence="2" key="1">
    <citation type="journal article" date="2017" name="Plant J.">
        <title>The pomegranate (Punica granatum L.) genome and the genomics of punicalagin biosynthesis.</title>
        <authorList>
            <person name="Qin G."/>
            <person name="Xu C."/>
            <person name="Ming R."/>
            <person name="Tang H."/>
            <person name="Guyot R."/>
            <person name="Kramer E.M."/>
            <person name="Hu Y."/>
            <person name="Yi X."/>
            <person name="Qi Y."/>
            <person name="Xu X."/>
            <person name="Gao Z."/>
            <person name="Pan H."/>
            <person name="Jian J."/>
            <person name="Tian Y."/>
            <person name="Yue Z."/>
            <person name="Xu Y."/>
        </authorList>
    </citation>
    <scope>NUCLEOTIDE SEQUENCE [LARGE SCALE GENOMIC DNA]</scope>
    <source>
        <strain evidence="2">cv. Dabenzi</strain>
    </source>
</reference>
<sequence>MADPIKGKSVQERSRLARAVRAASSGWRDGSGLLVGCRRWSFMASTHRKPGLTCKKHDNP</sequence>
<organism evidence="1 2">
    <name type="scientific">Punica granatum</name>
    <name type="common">Pomegranate</name>
    <dbReference type="NCBI Taxonomy" id="22663"/>
    <lineage>
        <taxon>Eukaryota</taxon>
        <taxon>Viridiplantae</taxon>
        <taxon>Streptophyta</taxon>
        <taxon>Embryophyta</taxon>
        <taxon>Tracheophyta</taxon>
        <taxon>Spermatophyta</taxon>
        <taxon>Magnoliopsida</taxon>
        <taxon>eudicotyledons</taxon>
        <taxon>Gunneridae</taxon>
        <taxon>Pentapetalae</taxon>
        <taxon>rosids</taxon>
        <taxon>malvids</taxon>
        <taxon>Myrtales</taxon>
        <taxon>Lythraceae</taxon>
        <taxon>Punica</taxon>
    </lineage>
</organism>
<evidence type="ECO:0000313" key="2">
    <source>
        <dbReference type="Proteomes" id="UP000197138"/>
    </source>
</evidence>
<protein>
    <submittedName>
        <fullName evidence="1">Uncharacterized protein</fullName>
    </submittedName>
</protein>